<feature type="compositionally biased region" description="Polar residues" evidence="10">
    <location>
        <begin position="829"/>
        <end position="843"/>
    </location>
</feature>
<dbReference type="RefSeq" id="WP_280030533.1">
    <property type="nucleotide sequence ID" value="NZ_JAOCAP010000035.1"/>
</dbReference>
<dbReference type="InterPro" id="IPR018030">
    <property type="entry name" value="Fimbrial_membr_usher_CS"/>
</dbReference>
<evidence type="ECO:0000256" key="5">
    <source>
        <dbReference type="ARBA" id="ARBA00022692"/>
    </source>
</evidence>
<keyword evidence="8 9" id="KW-0998">Cell outer membrane</keyword>
<dbReference type="GO" id="GO:0009279">
    <property type="term" value="C:cell outer membrane"/>
    <property type="evidence" value="ECO:0007669"/>
    <property type="project" value="UniProtKB-SubCell"/>
</dbReference>
<dbReference type="PANTHER" id="PTHR30451">
    <property type="entry name" value="OUTER MEMBRANE USHER PROTEIN"/>
    <property type="match status" value="1"/>
</dbReference>
<keyword evidence="6" id="KW-0732">Signal</keyword>
<reference evidence="13" key="1">
    <citation type="submission" date="2022-09" db="EMBL/GenBank/DDBJ databases">
        <title>Intensive care unit water sources are persistently colonized with multi-drug resistant bacteria and are the site of extensive horizontal gene transfer of antibiotic resistance genes.</title>
        <authorList>
            <person name="Diorio-Toth L."/>
        </authorList>
    </citation>
    <scope>NUCLEOTIDE SEQUENCE</scope>
    <source>
        <strain evidence="13">GD03936</strain>
    </source>
</reference>
<proteinExistence type="inferred from homology"/>
<dbReference type="InterPro" id="IPR025949">
    <property type="entry name" value="PapC-like_C"/>
</dbReference>
<evidence type="ECO:0000256" key="10">
    <source>
        <dbReference type="SAM" id="MobiDB-lite"/>
    </source>
</evidence>
<comment type="caution">
    <text evidence="13">The sequence shown here is derived from an EMBL/GenBank/DDBJ whole genome shotgun (WGS) entry which is preliminary data.</text>
</comment>
<dbReference type="PROSITE" id="PS01151">
    <property type="entry name" value="FIMBRIAL_USHER"/>
    <property type="match status" value="1"/>
</dbReference>
<evidence type="ECO:0000256" key="1">
    <source>
        <dbReference type="ARBA" id="ARBA00004571"/>
    </source>
</evidence>
<evidence type="ECO:0000256" key="4">
    <source>
        <dbReference type="ARBA" id="ARBA00022452"/>
    </source>
</evidence>
<dbReference type="InterPro" id="IPR025885">
    <property type="entry name" value="PapC_N"/>
</dbReference>
<dbReference type="Pfam" id="PF00577">
    <property type="entry name" value="Usher"/>
    <property type="match status" value="1"/>
</dbReference>
<dbReference type="NCBIfam" id="NF011812">
    <property type="entry name" value="PRK15284.1"/>
    <property type="match status" value="1"/>
</dbReference>
<comment type="subcellular location">
    <subcellularLocation>
        <location evidence="1 9">Cell outer membrane</location>
        <topology evidence="1 9">Multi-pass membrane protein</topology>
    </subcellularLocation>
</comment>
<feature type="domain" description="PapC-like C-terminal" evidence="11">
    <location>
        <begin position="743"/>
        <end position="798"/>
    </location>
</feature>
<evidence type="ECO:0000256" key="9">
    <source>
        <dbReference type="RuleBase" id="RU003884"/>
    </source>
</evidence>
<dbReference type="EMBL" id="JAOCAP010000035">
    <property type="protein sequence ID" value="MDH1321540.1"/>
    <property type="molecule type" value="Genomic_DNA"/>
</dbReference>
<evidence type="ECO:0000256" key="2">
    <source>
        <dbReference type="ARBA" id="ARBA00008064"/>
    </source>
</evidence>
<accession>A0AA42TQH3</accession>
<protein>
    <submittedName>
        <fullName evidence="13">Outer membrane usher protein</fullName>
    </submittedName>
</protein>
<dbReference type="Pfam" id="PF13953">
    <property type="entry name" value="PapC_C"/>
    <property type="match status" value="1"/>
</dbReference>
<dbReference type="InterPro" id="IPR037224">
    <property type="entry name" value="PapC_N_sf"/>
</dbReference>
<keyword evidence="5 9" id="KW-0812">Transmembrane</keyword>
<evidence type="ECO:0000313" key="13">
    <source>
        <dbReference type="EMBL" id="MDH1321540.1"/>
    </source>
</evidence>
<dbReference type="Proteomes" id="UP001158416">
    <property type="component" value="Unassembled WGS sequence"/>
</dbReference>
<dbReference type="AlphaFoldDB" id="A0AA42TQH3"/>
<dbReference type="InterPro" id="IPR042186">
    <property type="entry name" value="FimD_plug_dom"/>
</dbReference>
<dbReference type="Gene3D" id="2.60.40.2070">
    <property type="match status" value="1"/>
</dbReference>
<organism evidence="13 14">
    <name type="scientific">Enterobacter bugandensis</name>
    <dbReference type="NCBI Taxonomy" id="881260"/>
    <lineage>
        <taxon>Bacteria</taxon>
        <taxon>Pseudomonadati</taxon>
        <taxon>Pseudomonadota</taxon>
        <taxon>Gammaproteobacteria</taxon>
        <taxon>Enterobacterales</taxon>
        <taxon>Enterobacteriaceae</taxon>
        <taxon>Enterobacter</taxon>
    </lineage>
</organism>
<feature type="domain" description="PapC N-terminal" evidence="12">
    <location>
        <begin position="20"/>
        <end position="165"/>
    </location>
</feature>
<dbReference type="PANTHER" id="PTHR30451:SF10">
    <property type="entry name" value="OUTER MEMBRANE USHER PROTEIN YFCU-RELATED"/>
    <property type="match status" value="1"/>
</dbReference>
<evidence type="ECO:0000256" key="7">
    <source>
        <dbReference type="ARBA" id="ARBA00023136"/>
    </source>
</evidence>
<evidence type="ECO:0000259" key="12">
    <source>
        <dbReference type="Pfam" id="PF13954"/>
    </source>
</evidence>
<dbReference type="FunFam" id="2.60.40.3110:FF:000001">
    <property type="entry name" value="Putative fimbrial outer membrane usher"/>
    <property type="match status" value="1"/>
</dbReference>
<evidence type="ECO:0000256" key="3">
    <source>
        <dbReference type="ARBA" id="ARBA00022448"/>
    </source>
</evidence>
<dbReference type="Gene3D" id="2.60.40.3110">
    <property type="match status" value="1"/>
</dbReference>
<dbReference type="Pfam" id="PF13954">
    <property type="entry name" value="PapC_N"/>
    <property type="match status" value="1"/>
</dbReference>
<gene>
    <name evidence="13" type="ORF">N5C39_24610</name>
</gene>
<sequence length="843" mass="91825">MMASLAVIVSQQVAAAQAIEFNSDVLDVKERNSVNLSEFSQAGYIMPGNYRMVIRINKNELPEQDVHFLSPDDAVMSSVPCVTPEMVKQLGLTDNAMRKVTYWHQGQCLNLDSLKGVTARGDLGSGSLYLSVPQAYLEYTADNWDPPSRWDNGIAGVLFDYNINAQTNQLNDGHDTQSLSGNGTTGFNAGAWRFRADWQGGYDHASDVHGSQQYWNWNRYYAYRPIAVLRAKLTLGENYLNSGVFDSFRYLGGSLISDDNMLPPNLRGYAPEVTGVAKTNARVTVSQQGRVIYETTVASGPFRIQDLSSATSGTLDVKIQEQDGTVRAYQVNTASIPYLTRPGDVRYKLAAGKPSDYEHHREGPGFALGEFSWGINNGWSLYGGSILSGNAYNALSVGIGHDLMALGALSFDVTQSWAKLPQQGELSGGSYRVSYSKHFDQFDSQVTFAGYRFSERNFMSMSQFLDARYRGQLYGQGRELYTIALNKQFSDLKLSVNLQYNHQTYWDRPANDTYNLSMSQYFDLGRLKNLSLSISAYRSIYNNTRDDGMYLSLSLPWGTNGALSYNTQYGAGGNSNMAGYYNRLDDNNSYNIKVGTGSDRQAVGSAYFVHDSDMAQVTASAGYQGGQYSSVGLSLQGGMTATAEGAALHRINTLDGTRMMVDTDGVAGVPVRGYGGVTHTNLFGKAVVGDVNSYYRNSVSIDVNKLADNVDATRSVVQGTLTEGAIGYRKFGVISGEKGMAVIKLADGSTPPFGAMVTNKAQYQLGIVSDDGNVWLSGMKAGERMSVRWDGQSQCDITLPNPLPPLSSNLLLPCQREGATPGSNKKESTTGLPTANSSTVPGL</sequence>
<dbReference type="Gene3D" id="3.10.20.410">
    <property type="match status" value="1"/>
</dbReference>
<keyword evidence="4" id="KW-1134">Transmembrane beta strand</keyword>
<keyword evidence="3 9" id="KW-0813">Transport</keyword>
<dbReference type="Gene3D" id="2.60.40.2610">
    <property type="entry name" value="Outer membrane usher protein FimD, plug domain"/>
    <property type="match status" value="1"/>
</dbReference>
<feature type="region of interest" description="Disordered" evidence="10">
    <location>
        <begin position="813"/>
        <end position="843"/>
    </location>
</feature>
<evidence type="ECO:0000256" key="8">
    <source>
        <dbReference type="ARBA" id="ARBA00023237"/>
    </source>
</evidence>
<evidence type="ECO:0000259" key="11">
    <source>
        <dbReference type="Pfam" id="PF13953"/>
    </source>
</evidence>
<dbReference type="InterPro" id="IPR000015">
    <property type="entry name" value="Fimb_usher"/>
</dbReference>
<dbReference type="SUPFAM" id="SSF141729">
    <property type="entry name" value="FimD N-terminal domain-like"/>
    <property type="match status" value="1"/>
</dbReference>
<evidence type="ECO:0000313" key="14">
    <source>
        <dbReference type="Proteomes" id="UP001158416"/>
    </source>
</evidence>
<comment type="similarity">
    <text evidence="2 9">Belongs to the fimbrial export usher family.</text>
</comment>
<keyword evidence="7 9" id="KW-0472">Membrane</keyword>
<dbReference type="GO" id="GO:0015473">
    <property type="term" value="F:fimbrial usher porin activity"/>
    <property type="evidence" value="ECO:0007669"/>
    <property type="project" value="InterPro"/>
</dbReference>
<keyword evidence="9" id="KW-1029">Fimbrium biogenesis</keyword>
<evidence type="ECO:0000256" key="6">
    <source>
        <dbReference type="ARBA" id="ARBA00022729"/>
    </source>
</evidence>
<dbReference type="InterPro" id="IPR043142">
    <property type="entry name" value="PapC-like_C_sf"/>
</dbReference>
<name>A0AA42TQH3_9ENTR</name>
<dbReference type="GO" id="GO:0009297">
    <property type="term" value="P:pilus assembly"/>
    <property type="evidence" value="ECO:0007669"/>
    <property type="project" value="InterPro"/>
</dbReference>